<dbReference type="EMBL" id="JAAGKO020000040">
    <property type="protein sequence ID" value="MDI5965762.1"/>
    <property type="molecule type" value="Genomic_DNA"/>
</dbReference>
<dbReference type="Proteomes" id="UP001156398">
    <property type="component" value="Unassembled WGS sequence"/>
</dbReference>
<reference evidence="1 2" key="1">
    <citation type="submission" date="2023-05" db="EMBL/GenBank/DDBJ databases">
        <title>Streptantibioticus silvisoli sp. nov., acidotolerant actinomycetes 1 from pine litter.</title>
        <authorList>
            <person name="Swiecimska M."/>
            <person name="Golinska P."/>
            <person name="Sangal V."/>
            <person name="Wachnowicz B."/>
            <person name="Goodfellow M."/>
        </authorList>
    </citation>
    <scope>NUCLEOTIDE SEQUENCE [LARGE SCALE GENOMIC DNA]</scope>
    <source>
        <strain evidence="1 2">SL54</strain>
    </source>
</reference>
<comment type="caution">
    <text evidence="1">The sequence shown here is derived from an EMBL/GenBank/DDBJ whole genome shotgun (WGS) entry which is preliminary data.</text>
</comment>
<accession>A0ABT6W709</accession>
<gene>
    <name evidence="1" type="ORF">POF43_024050</name>
</gene>
<organism evidence="1 2">
    <name type="scientific">Streptantibioticus silvisoli</name>
    <dbReference type="NCBI Taxonomy" id="2705255"/>
    <lineage>
        <taxon>Bacteria</taxon>
        <taxon>Bacillati</taxon>
        <taxon>Actinomycetota</taxon>
        <taxon>Actinomycetes</taxon>
        <taxon>Kitasatosporales</taxon>
        <taxon>Streptomycetaceae</taxon>
        <taxon>Streptantibioticus</taxon>
    </lineage>
</organism>
<name>A0ABT6W709_9ACTN</name>
<dbReference type="RefSeq" id="WP_271322078.1">
    <property type="nucleotide sequence ID" value="NZ_JAAGKO020000040.1"/>
</dbReference>
<keyword evidence="2" id="KW-1185">Reference proteome</keyword>
<evidence type="ECO:0000313" key="2">
    <source>
        <dbReference type="Proteomes" id="UP001156398"/>
    </source>
</evidence>
<sequence>MTDPNTEEMPMSPKGAAAAVVSAATHVAAVEIVLGTDNDEYAAAVEAGVAAVRRAHALGATDDDIRRANRTHS</sequence>
<proteinExistence type="predicted"/>
<evidence type="ECO:0000313" key="1">
    <source>
        <dbReference type="EMBL" id="MDI5965762.1"/>
    </source>
</evidence>
<protein>
    <submittedName>
        <fullName evidence="1">Uncharacterized protein</fullName>
    </submittedName>
</protein>